<accession>A0A8R1YNF2</accession>
<organism evidence="1 2">
    <name type="scientific">Pristionchus pacificus</name>
    <name type="common">Parasitic nematode worm</name>
    <dbReference type="NCBI Taxonomy" id="54126"/>
    <lineage>
        <taxon>Eukaryota</taxon>
        <taxon>Metazoa</taxon>
        <taxon>Ecdysozoa</taxon>
        <taxon>Nematoda</taxon>
        <taxon>Chromadorea</taxon>
        <taxon>Rhabditida</taxon>
        <taxon>Rhabditina</taxon>
        <taxon>Diplogasteromorpha</taxon>
        <taxon>Diplogasteroidea</taxon>
        <taxon>Neodiplogasteridae</taxon>
        <taxon>Pristionchus</taxon>
    </lineage>
</organism>
<reference evidence="2" key="1">
    <citation type="journal article" date="2008" name="Nat. Genet.">
        <title>The Pristionchus pacificus genome provides a unique perspective on nematode lifestyle and parasitism.</title>
        <authorList>
            <person name="Dieterich C."/>
            <person name="Clifton S.W."/>
            <person name="Schuster L.N."/>
            <person name="Chinwalla A."/>
            <person name="Delehaunty K."/>
            <person name="Dinkelacker I."/>
            <person name="Fulton L."/>
            <person name="Fulton R."/>
            <person name="Godfrey J."/>
            <person name="Minx P."/>
            <person name="Mitreva M."/>
            <person name="Roeseler W."/>
            <person name="Tian H."/>
            <person name="Witte H."/>
            <person name="Yang S.P."/>
            <person name="Wilson R.K."/>
            <person name="Sommer R.J."/>
        </authorList>
    </citation>
    <scope>NUCLEOTIDE SEQUENCE [LARGE SCALE GENOMIC DNA]</scope>
    <source>
        <strain evidence="2">PS312</strain>
    </source>
</reference>
<dbReference type="EnsemblMetazoa" id="PPA33983.1">
    <property type="protein sequence ID" value="PPA33983.1"/>
    <property type="gene ID" value="WBGene00272352"/>
</dbReference>
<reference evidence="1" key="2">
    <citation type="submission" date="2022-06" db="UniProtKB">
        <authorList>
            <consortium name="EnsemblMetazoa"/>
        </authorList>
    </citation>
    <scope>IDENTIFICATION</scope>
    <source>
        <strain evidence="1">PS312</strain>
    </source>
</reference>
<evidence type="ECO:0000313" key="1">
    <source>
        <dbReference type="EnsemblMetazoa" id="PPA33983.1"/>
    </source>
</evidence>
<name>A0A2A6BD08_PRIPA</name>
<accession>A0A2A6BD08</accession>
<proteinExistence type="predicted"/>
<gene>
    <name evidence="1" type="primary">WBGene00272352</name>
</gene>
<evidence type="ECO:0000313" key="2">
    <source>
        <dbReference type="Proteomes" id="UP000005239"/>
    </source>
</evidence>
<dbReference type="Proteomes" id="UP000005239">
    <property type="component" value="Unassembled WGS sequence"/>
</dbReference>
<dbReference type="AlphaFoldDB" id="A0A2A6BD08"/>
<protein>
    <submittedName>
        <fullName evidence="1">Uncharacterized protein</fullName>
    </submittedName>
</protein>
<keyword evidence="2" id="KW-1185">Reference proteome</keyword>
<sequence length="106" mass="11980">MNTHLESCPMTNILAYKTLKEAFVSINHEGDNAQKYLERSIFKTLKEVSATIHKAKTLREQCAPYTTIALPLFMLHLRHDLQFILVEGSLVGSYASHLRLAPPVTL</sequence>